<evidence type="ECO:0000313" key="3">
    <source>
        <dbReference type="Proteomes" id="UP000193100"/>
    </source>
</evidence>
<name>A0A1W6KFC8_9GAMM</name>
<dbReference type="RefSeq" id="WP_085682079.1">
    <property type="nucleotide sequence ID" value="NZ_CP020932.1"/>
</dbReference>
<sequence>MTKHQRTDHQVPKDTVQLTMRKGEIEGIRKAPDPKHMDDLTGLRRSVYSDVNALVAAQLLEGRSPARVVHPTDGSWGVMASAMLRMHENIRCYEDADISNPVFEVNPPDLPPELARSRVDILENHGRICDIPAMVELAEIEIARLAGRPVDKSHFSEASRNTSWMDRMNQFSEDALDNAMDKLNRQISQGYGDDPVTAALFYQQFNELSWCKRNLEPSTPTPSFTVDDYESTSHAFGPGN</sequence>
<gene>
    <name evidence="2" type="ORF">MARSALSMR5_04090</name>
</gene>
<geneLocation type="plasmid" evidence="3">
    <name>psmr5</name>
</geneLocation>
<keyword evidence="2" id="KW-0614">Plasmid</keyword>
<protein>
    <submittedName>
        <fullName evidence="2">Uncharacterized protein</fullName>
    </submittedName>
</protein>
<feature type="region of interest" description="Disordered" evidence="1">
    <location>
        <begin position="220"/>
        <end position="240"/>
    </location>
</feature>
<dbReference type="EMBL" id="CP020932">
    <property type="protein sequence ID" value="ARM86110.1"/>
    <property type="molecule type" value="Genomic_DNA"/>
</dbReference>
<dbReference type="AlphaFoldDB" id="A0A1W6KFC8"/>
<evidence type="ECO:0000313" key="2">
    <source>
        <dbReference type="EMBL" id="ARM86110.1"/>
    </source>
</evidence>
<dbReference type="GeneID" id="77258003"/>
<evidence type="ECO:0000256" key="1">
    <source>
        <dbReference type="SAM" id="MobiDB-lite"/>
    </source>
</evidence>
<accession>A0A1W6KFC8</accession>
<dbReference type="Proteomes" id="UP000193100">
    <property type="component" value="Plasmid pSMR5"/>
</dbReference>
<organism evidence="2 3">
    <name type="scientific">Marinobacter salarius</name>
    <dbReference type="NCBI Taxonomy" id="1420917"/>
    <lineage>
        <taxon>Bacteria</taxon>
        <taxon>Pseudomonadati</taxon>
        <taxon>Pseudomonadota</taxon>
        <taxon>Gammaproteobacteria</taxon>
        <taxon>Pseudomonadales</taxon>
        <taxon>Marinobacteraceae</taxon>
        <taxon>Marinobacter</taxon>
    </lineage>
</organism>
<proteinExistence type="predicted"/>
<reference evidence="2 3" key="1">
    <citation type="submission" date="2017-04" db="EMBL/GenBank/DDBJ databases">
        <title>Genome Sequence of Marinobacter salarius strain SMR5 Isolated from a culture of the Diatom Skeletonema marinoi.</title>
        <authorList>
            <person name="Topel M."/>
            <person name="Pinder M.I.M."/>
            <person name="Johansson O.N."/>
            <person name="Kourtchenko O."/>
            <person name="Godhe A."/>
            <person name="Clarke A.K."/>
        </authorList>
    </citation>
    <scope>NUCLEOTIDE SEQUENCE [LARGE SCALE GENOMIC DNA]</scope>
    <source>
        <strain evidence="2 3">SMR5</strain>
        <plasmid evidence="3">Plasmid psmr5</plasmid>
    </source>
</reference>